<feature type="signal peptide" evidence="2">
    <location>
        <begin position="1"/>
        <end position="27"/>
    </location>
</feature>
<keyword evidence="4" id="KW-1185">Reference proteome</keyword>
<sequence length="79" mass="8205">MRWLILIFLPSAAAYSLLTITASPTTGQQTQSTSSATNSGYSASSRDAFSSPIYFGIVSPAASTVLTTTVSRTIGPLSK</sequence>
<evidence type="ECO:0000313" key="3">
    <source>
        <dbReference type="EMBL" id="KAK2565269.1"/>
    </source>
</evidence>
<reference evidence="3" key="2">
    <citation type="journal article" date="2023" name="Science">
        <title>Genomic signatures of disease resistance in endangered staghorn corals.</title>
        <authorList>
            <person name="Vollmer S.V."/>
            <person name="Selwyn J.D."/>
            <person name="Despard B.A."/>
            <person name="Roesel C.L."/>
        </authorList>
    </citation>
    <scope>NUCLEOTIDE SEQUENCE</scope>
    <source>
        <strain evidence="3">K2</strain>
    </source>
</reference>
<dbReference type="Proteomes" id="UP001249851">
    <property type="component" value="Unassembled WGS sequence"/>
</dbReference>
<evidence type="ECO:0000313" key="4">
    <source>
        <dbReference type="Proteomes" id="UP001249851"/>
    </source>
</evidence>
<evidence type="ECO:0000256" key="1">
    <source>
        <dbReference type="SAM" id="MobiDB-lite"/>
    </source>
</evidence>
<dbReference type="AlphaFoldDB" id="A0AAD9QQ42"/>
<gene>
    <name evidence="3" type="ORF">P5673_011224</name>
</gene>
<accession>A0AAD9QQ42</accession>
<reference evidence="3" key="1">
    <citation type="journal article" date="2023" name="G3 (Bethesda)">
        <title>Whole genome assembly and annotation of the endangered Caribbean coral Acropora cervicornis.</title>
        <authorList>
            <person name="Selwyn J.D."/>
            <person name="Vollmer S.V."/>
        </authorList>
    </citation>
    <scope>NUCLEOTIDE SEQUENCE</scope>
    <source>
        <strain evidence="3">K2</strain>
    </source>
</reference>
<keyword evidence="2" id="KW-0732">Signal</keyword>
<name>A0AAD9QQ42_ACRCE</name>
<dbReference type="EMBL" id="JARQWQ010000020">
    <property type="protein sequence ID" value="KAK2565269.1"/>
    <property type="molecule type" value="Genomic_DNA"/>
</dbReference>
<evidence type="ECO:0000256" key="2">
    <source>
        <dbReference type="SAM" id="SignalP"/>
    </source>
</evidence>
<organism evidence="3 4">
    <name type="scientific">Acropora cervicornis</name>
    <name type="common">Staghorn coral</name>
    <dbReference type="NCBI Taxonomy" id="6130"/>
    <lineage>
        <taxon>Eukaryota</taxon>
        <taxon>Metazoa</taxon>
        <taxon>Cnidaria</taxon>
        <taxon>Anthozoa</taxon>
        <taxon>Hexacorallia</taxon>
        <taxon>Scleractinia</taxon>
        <taxon>Astrocoeniina</taxon>
        <taxon>Acroporidae</taxon>
        <taxon>Acropora</taxon>
    </lineage>
</organism>
<comment type="caution">
    <text evidence="3">The sequence shown here is derived from an EMBL/GenBank/DDBJ whole genome shotgun (WGS) entry which is preliminary data.</text>
</comment>
<proteinExistence type="predicted"/>
<protein>
    <submittedName>
        <fullName evidence="3">Uncharacterized protein</fullName>
    </submittedName>
</protein>
<feature type="chain" id="PRO_5042178874" evidence="2">
    <location>
        <begin position="28"/>
        <end position="79"/>
    </location>
</feature>
<feature type="region of interest" description="Disordered" evidence="1">
    <location>
        <begin position="24"/>
        <end position="43"/>
    </location>
</feature>